<dbReference type="GO" id="GO:0006221">
    <property type="term" value="P:pyrimidine nucleotide biosynthetic process"/>
    <property type="evidence" value="ECO:0007669"/>
    <property type="project" value="UniProtKB-KW"/>
</dbReference>
<dbReference type="AlphaFoldDB" id="A0A6J6FWY9"/>
<dbReference type="InterPro" id="IPR024403">
    <property type="entry name" value="DHOase_cat"/>
</dbReference>
<dbReference type="InterPro" id="IPR050138">
    <property type="entry name" value="DHOase/Allantoinase_Hydrolase"/>
</dbReference>
<dbReference type="PANTHER" id="PTHR43668:SF2">
    <property type="entry name" value="ALLANTOINASE"/>
    <property type="match status" value="1"/>
</dbReference>
<keyword evidence="2" id="KW-0479">Metal-binding</keyword>
<evidence type="ECO:0000313" key="6">
    <source>
        <dbReference type="EMBL" id="CAB4591494.1"/>
    </source>
</evidence>
<evidence type="ECO:0000256" key="1">
    <source>
        <dbReference type="ARBA" id="ARBA00001947"/>
    </source>
</evidence>
<gene>
    <name evidence="6" type="ORF">UFOPK1808_00180</name>
</gene>
<sequence length="428" mass="45358">MSSATQSIVIRGAQIVNPDAVFLADVRIVNGIIEAVGENLQGDLVLDGTGCYISSGFVDLHTHLREPGKEEAETIESGSRAAALGGYTAVVAMPNTDPAQDNVATVLFVRERGIEAGLCEVVPSGCITVGRLGRELVPYDSLSRVGVTLFTDDGNGVQDAHVMQRALTAAARLGVTLAQHCEVSALTEGAVMHDGACCSSMGVPGWPSEAEEQMVRRDIALVRLTGAKMHFLHLSTAGSVQLVRDAKAEGLPVTAEVTPHHLSLLDEMLLGFDPIFKVNPPLRTAEDIAELKRGLADGTIDAVATDHAPHAGHTKEQPLDTAPPGMLGLETALGVVNTALTLTAQQIAQVMSWAPARIASLPQQGRPIAVGEPANISVWNTTDVWTVSRHDLASRSNNTPYHGMELRGRVRHTIYNGQVVVQEGKALK</sequence>
<evidence type="ECO:0000256" key="4">
    <source>
        <dbReference type="ARBA" id="ARBA00022975"/>
    </source>
</evidence>
<proteinExistence type="inferred from homology"/>
<dbReference type="SUPFAM" id="SSF51338">
    <property type="entry name" value="Composite domain of metallo-dependent hydrolases"/>
    <property type="match status" value="1"/>
</dbReference>
<dbReference type="PANTHER" id="PTHR43668">
    <property type="entry name" value="ALLANTOINASE"/>
    <property type="match status" value="1"/>
</dbReference>
<feature type="domain" description="Dihydroorotase catalytic" evidence="5">
    <location>
        <begin position="53"/>
        <end position="236"/>
    </location>
</feature>
<dbReference type="GO" id="GO:0004151">
    <property type="term" value="F:dihydroorotase activity"/>
    <property type="evidence" value="ECO:0007669"/>
    <property type="project" value="InterPro"/>
</dbReference>
<dbReference type="SUPFAM" id="SSF51556">
    <property type="entry name" value="Metallo-dependent hydrolases"/>
    <property type="match status" value="1"/>
</dbReference>
<dbReference type="InterPro" id="IPR032466">
    <property type="entry name" value="Metal_Hydrolase"/>
</dbReference>
<dbReference type="Gene3D" id="2.30.40.10">
    <property type="entry name" value="Urease, subunit C, domain 1"/>
    <property type="match status" value="1"/>
</dbReference>
<dbReference type="GO" id="GO:0004038">
    <property type="term" value="F:allantoinase activity"/>
    <property type="evidence" value="ECO:0007669"/>
    <property type="project" value="TreeGrafter"/>
</dbReference>
<dbReference type="InterPro" id="IPR011059">
    <property type="entry name" value="Metal-dep_hydrolase_composite"/>
</dbReference>
<dbReference type="EMBL" id="CAEZUL010000010">
    <property type="protein sequence ID" value="CAB4591494.1"/>
    <property type="molecule type" value="Genomic_DNA"/>
</dbReference>
<dbReference type="Pfam" id="PF12890">
    <property type="entry name" value="DHOase"/>
    <property type="match status" value="1"/>
</dbReference>
<dbReference type="HAMAP" id="MF_00220_B">
    <property type="entry name" value="PyrC_classI_B"/>
    <property type="match status" value="1"/>
</dbReference>
<dbReference type="InterPro" id="IPR004722">
    <property type="entry name" value="DHOase"/>
</dbReference>
<keyword evidence="3" id="KW-0378">Hydrolase</keyword>
<name>A0A6J6FWY9_9ZZZZ</name>
<dbReference type="GO" id="GO:0006145">
    <property type="term" value="P:purine nucleobase catabolic process"/>
    <property type="evidence" value="ECO:0007669"/>
    <property type="project" value="TreeGrafter"/>
</dbReference>
<evidence type="ECO:0000256" key="3">
    <source>
        <dbReference type="ARBA" id="ARBA00022801"/>
    </source>
</evidence>
<comment type="cofactor">
    <cofactor evidence="1">
        <name>Zn(2+)</name>
        <dbReference type="ChEBI" id="CHEBI:29105"/>
    </cofactor>
</comment>
<dbReference type="Gene3D" id="3.20.20.140">
    <property type="entry name" value="Metal-dependent hydrolases"/>
    <property type="match status" value="1"/>
</dbReference>
<dbReference type="GO" id="GO:0005737">
    <property type="term" value="C:cytoplasm"/>
    <property type="evidence" value="ECO:0007669"/>
    <property type="project" value="TreeGrafter"/>
</dbReference>
<dbReference type="PROSITE" id="PS00483">
    <property type="entry name" value="DIHYDROOROTASE_2"/>
    <property type="match status" value="1"/>
</dbReference>
<organism evidence="6">
    <name type="scientific">freshwater metagenome</name>
    <dbReference type="NCBI Taxonomy" id="449393"/>
    <lineage>
        <taxon>unclassified sequences</taxon>
        <taxon>metagenomes</taxon>
        <taxon>ecological metagenomes</taxon>
    </lineage>
</organism>
<evidence type="ECO:0000256" key="2">
    <source>
        <dbReference type="ARBA" id="ARBA00022723"/>
    </source>
</evidence>
<dbReference type="CDD" id="cd01317">
    <property type="entry name" value="DHOase_IIa"/>
    <property type="match status" value="1"/>
</dbReference>
<dbReference type="GO" id="GO:0046872">
    <property type="term" value="F:metal ion binding"/>
    <property type="evidence" value="ECO:0007669"/>
    <property type="project" value="UniProtKB-KW"/>
</dbReference>
<dbReference type="InterPro" id="IPR002195">
    <property type="entry name" value="Dihydroorotase_CS"/>
</dbReference>
<reference evidence="6" key="1">
    <citation type="submission" date="2020-05" db="EMBL/GenBank/DDBJ databases">
        <authorList>
            <person name="Chiriac C."/>
            <person name="Salcher M."/>
            <person name="Ghai R."/>
            <person name="Kavagutti S V."/>
        </authorList>
    </citation>
    <scope>NUCLEOTIDE SEQUENCE</scope>
</reference>
<dbReference type="NCBIfam" id="TIGR00857">
    <property type="entry name" value="pyrC_multi"/>
    <property type="match status" value="1"/>
</dbReference>
<accession>A0A6J6FWY9</accession>
<keyword evidence="4" id="KW-0665">Pyrimidine biosynthesis</keyword>
<protein>
    <submittedName>
        <fullName evidence="6">Unannotated protein</fullName>
    </submittedName>
</protein>
<evidence type="ECO:0000259" key="5">
    <source>
        <dbReference type="Pfam" id="PF12890"/>
    </source>
</evidence>